<evidence type="ECO:0000256" key="1">
    <source>
        <dbReference type="SAM" id="Phobius"/>
    </source>
</evidence>
<proteinExistence type="predicted"/>
<keyword evidence="3" id="KW-1185">Reference proteome</keyword>
<evidence type="ECO:0000313" key="3">
    <source>
        <dbReference type="Proteomes" id="UP000193642"/>
    </source>
</evidence>
<dbReference type="Gene3D" id="1.20.120.550">
    <property type="entry name" value="Membrane associated eicosanoid/glutathione metabolism-like domain"/>
    <property type="match status" value="1"/>
</dbReference>
<keyword evidence="1" id="KW-1133">Transmembrane helix</keyword>
<protein>
    <submittedName>
        <fullName evidence="2">Uncharacterized protein</fullName>
    </submittedName>
</protein>
<dbReference type="Proteomes" id="UP000193642">
    <property type="component" value="Unassembled WGS sequence"/>
</dbReference>
<feature type="non-terminal residue" evidence="2">
    <location>
        <position position="1"/>
    </location>
</feature>
<gene>
    <name evidence="2" type="ORF">BCR33DRAFT_712886</name>
</gene>
<sequence length="147" mass="15231">ALTLPTEYGYVLLVGAAHGVPNCSGGQVGGARSKAKVPYPHMYATQAECADDKNNLSSTVTNALIRTFSKLSAVSVSACVAGIQYPVLPLLLVQRGSSVGCFTLSIPVRRCSKRNNGVAWIHLVALLTLIVLGISTGVSLSLAAFAS</sequence>
<keyword evidence="1" id="KW-0472">Membrane</keyword>
<dbReference type="AlphaFoldDB" id="A0A1Y2CV61"/>
<dbReference type="OrthoDB" id="410651at2759"/>
<organism evidence="2 3">
    <name type="scientific">Rhizoclosmatium globosum</name>
    <dbReference type="NCBI Taxonomy" id="329046"/>
    <lineage>
        <taxon>Eukaryota</taxon>
        <taxon>Fungi</taxon>
        <taxon>Fungi incertae sedis</taxon>
        <taxon>Chytridiomycota</taxon>
        <taxon>Chytridiomycota incertae sedis</taxon>
        <taxon>Chytridiomycetes</taxon>
        <taxon>Chytridiales</taxon>
        <taxon>Chytriomycetaceae</taxon>
        <taxon>Rhizoclosmatium</taxon>
    </lineage>
</organism>
<feature type="non-terminal residue" evidence="2">
    <location>
        <position position="147"/>
    </location>
</feature>
<feature type="transmembrane region" description="Helical" evidence="1">
    <location>
        <begin position="119"/>
        <end position="146"/>
    </location>
</feature>
<dbReference type="InterPro" id="IPR023352">
    <property type="entry name" value="MAPEG-like_dom_sf"/>
</dbReference>
<comment type="caution">
    <text evidence="2">The sequence shown here is derived from an EMBL/GenBank/DDBJ whole genome shotgun (WGS) entry which is preliminary data.</text>
</comment>
<evidence type="ECO:0000313" key="2">
    <source>
        <dbReference type="EMBL" id="ORY50931.1"/>
    </source>
</evidence>
<reference evidence="2 3" key="1">
    <citation type="submission" date="2016-07" db="EMBL/GenBank/DDBJ databases">
        <title>Pervasive Adenine N6-methylation of Active Genes in Fungi.</title>
        <authorList>
            <consortium name="DOE Joint Genome Institute"/>
            <person name="Mondo S.J."/>
            <person name="Dannebaum R.O."/>
            <person name="Kuo R.C."/>
            <person name="Labutti K."/>
            <person name="Haridas S."/>
            <person name="Kuo A."/>
            <person name="Salamov A."/>
            <person name="Ahrendt S.R."/>
            <person name="Lipzen A."/>
            <person name="Sullivan W."/>
            <person name="Andreopoulos W.B."/>
            <person name="Clum A."/>
            <person name="Lindquist E."/>
            <person name="Daum C."/>
            <person name="Ramamoorthy G.K."/>
            <person name="Gryganskyi A."/>
            <person name="Culley D."/>
            <person name="Magnuson J.K."/>
            <person name="James T.Y."/>
            <person name="O'Malley M.A."/>
            <person name="Stajich J.E."/>
            <person name="Spatafora J.W."/>
            <person name="Visel A."/>
            <person name="Grigoriev I.V."/>
        </authorList>
    </citation>
    <scope>NUCLEOTIDE SEQUENCE [LARGE SCALE GENOMIC DNA]</scope>
    <source>
        <strain evidence="2 3">JEL800</strain>
    </source>
</reference>
<accession>A0A1Y2CV61</accession>
<keyword evidence="1" id="KW-0812">Transmembrane</keyword>
<name>A0A1Y2CV61_9FUNG</name>
<dbReference type="EMBL" id="MCGO01000006">
    <property type="protein sequence ID" value="ORY50931.1"/>
    <property type="molecule type" value="Genomic_DNA"/>
</dbReference>
<dbReference type="SUPFAM" id="SSF161084">
    <property type="entry name" value="MAPEG domain-like"/>
    <property type="match status" value="1"/>
</dbReference>